<dbReference type="PANTHER" id="PTHR34219:SF3">
    <property type="entry name" value="BLL7967 PROTEIN"/>
    <property type="match status" value="1"/>
</dbReference>
<keyword evidence="3" id="KW-1185">Reference proteome</keyword>
<evidence type="ECO:0000313" key="3">
    <source>
        <dbReference type="Proteomes" id="UP001059209"/>
    </source>
</evidence>
<accession>A0ABY5YDA0</accession>
<dbReference type="Proteomes" id="UP001059209">
    <property type="component" value="Chromosome"/>
</dbReference>
<dbReference type="InterPro" id="IPR005625">
    <property type="entry name" value="PepSY-ass_TM"/>
</dbReference>
<keyword evidence="1" id="KW-1133">Transmembrane helix</keyword>
<keyword evidence="1" id="KW-0812">Transmembrane</keyword>
<feature type="transmembrane region" description="Helical" evidence="1">
    <location>
        <begin position="171"/>
        <end position="195"/>
    </location>
</feature>
<gene>
    <name evidence="2" type="ORF">NYZ99_05465</name>
</gene>
<evidence type="ECO:0000256" key="1">
    <source>
        <dbReference type="SAM" id="Phobius"/>
    </source>
</evidence>
<feature type="transmembrane region" description="Helical" evidence="1">
    <location>
        <begin position="130"/>
        <end position="151"/>
    </location>
</feature>
<dbReference type="PANTHER" id="PTHR34219">
    <property type="entry name" value="IRON-REGULATED INNER MEMBRANE PROTEIN-RELATED"/>
    <property type="match status" value="1"/>
</dbReference>
<keyword evidence="1" id="KW-0472">Membrane</keyword>
<dbReference type="Pfam" id="PF03929">
    <property type="entry name" value="PepSY_TM"/>
    <property type="match status" value="1"/>
</dbReference>
<name>A0ABY5YDA0_9FLAO</name>
<organism evidence="2 3">
    <name type="scientific">Maribacter litopenaei</name>
    <dbReference type="NCBI Taxonomy" id="2976127"/>
    <lineage>
        <taxon>Bacteria</taxon>
        <taxon>Pseudomonadati</taxon>
        <taxon>Bacteroidota</taxon>
        <taxon>Flavobacteriia</taxon>
        <taxon>Flavobacteriales</taxon>
        <taxon>Flavobacteriaceae</taxon>
        <taxon>Maribacter</taxon>
    </lineage>
</organism>
<reference evidence="2" key="1">
    <citation type="submission" date="2022-09" db="EMBL/GenBank/DDBJ databases">
        <title>Maribacter litopenaei sp. nov., isolated from the intestinal tract of the Pacific White Shrimp, Litopenaeus vannamei.</title>
        <authorList>
            <person name="Kim S.Y."/>
            <person name="Hwang C.Y."/>
        </authorList>
    </citation>
    <scope>NUCLEOTIDE SEQUENCE</scope>
    <source>
        <strain evidence="2">HL-LV01</strain>
    </source>
</reference>
<dbReference type="RefSeq" id="WP_260574290.1">
    <property type="nucleotide sequence ID" value="NZ_CP104205.1"/>
</dbReference>
<dbReference type="EMBL" id="CP104205">
    <property type="protein sequence ID" value="UWX55846.1"/>
    <property type="molecule type" value="Genomic_DNA"/>
</dbReference>
<protein>
    <submittedName>
        <fullName evidence="2">PepSY domain-containing protein</fullName>
    </submittedName>
</protein>
<proteinExistence type="predicted"/>
<feature type="transmembrane region" description="Helical" evidence="1">
    <location>
        <begin position="12"/>
        <end position="33"/>
    </location>
</feature>
<sequence>MTISIWRYSHLLLALSTGLFLILASITGIILAFEPIQGALKPYNPVAVSKVTLSETIGILQAEYEEVLSIEVDANDFVLADVLTKDGEGKRLYIHPKTGEALGQPSPQHPIFQFTTNLHRSLFLKSIGRFFVGLVSLLLCLIAATGLVLIIKRQGGISKLFSKVQKDYFELRYHVILGRWFLIPILILTATGAYLSAEKFSLLPRTLVVHDRVNPDIDVDESVRTQELDIFKTIFLADVRKVNFPFTPFPRGLF</sequence>
<evidence type="ECO:0000313" key="2">
    <source>
        <dbReference type="EMBL" id="UWX55846.1"/>
    </source>
</evidence>